<protein>
    <submittedName>
        <fullName evidence="1">Uncharacterized protein</fullName>
    </submittedName>
</protein>
<dbReference type="AlphaFoldDB" id="A0A8T0J6J3"/>
<evidence type="ECO:0000313" key="1">
    <source>
        <dbReference type="EMBL" id="KAG0590599.1"/>
    </source>
</evidence>
<keyword evidence="2" id="KW-1185">Reference proteome</keyword>
<proteinExistence type="predicted"/>
<accession>A0A8T0J6J3</accession>
<dbReference type="Proteomes" id="UP000822688">
    <property type="component" value="Chromosome 1"/>
</dbReference>
<organism evidence="1 2">
    <name type="scientific">Ceratodon purpureus</name>
    <name type="common">Fire moss</name>
    <name type="synonym">Dicranum purpureum</name>
    <dbReference type="NCBI Taxonomy" id="3225"/>
    <lineage>
        <taxon>Eukaryota</taxon>
        <taxon>Viridiplantae</taxon>
        <taxon>Streptophyta</taxon>
        <taxon>Embryophyta</taxon>
        <taxon>Bryophyta</taxon>
        <taxon>Bryophytina</taxon>
        <taxon>Bryopsida</taxon>
        <taxon>Dicranidae</taxon>
        <taxon>Pseudoditrichales</taxon>
        <taxon>Ditrichaceae</taxon>
        <taxon>Ceratodon</taxon>
    </lineage>
</organism>
<reference evidence="1" key="1">
    <citation type="submission" date="2020-06" db="EMBL/GenBank/DDBJ databases">
        <title>WGS assembly of Ceratodon purpureus strain R40.</title>
        <authorList>
            <person name="Carey S.B."/>
            <person name="Jenkins J."/>
            <person name="Shu S."/>
            <person name="Lovell J.T."/>
            <person name="Sreedasyam A."/>
            <person name="Maumus F."/>
            <person name="Tiley G.P."/>
            <person name="Fernandez-Pozo N."/>
            <person name="Barry K."/>
            <person name="Chen C."/>
            <person name="Wang M."/>
            <person name="Lipzen A."/>
            <person name="Daum C."/>
            <person name="Saski C.A."/>
            <person name="Payton A.C."/>
            <person name="Mcbreen J.C."/>
            <person name="Conrad R.E."/>
            <person name="Kollar L.M."/>
            <person name="Olsson S."/>
            <person name="Huttunen S."/>
            <person name="Landis J.B."/>
            <person name="Wickett N.J."/>
            <person name="Johnson M.G."/>
            <person name="Rensing S.A."/>
            <person name="Grimwood J."/>
            <person name="Schmutz J."/>
            <person name="Mcdaniel S.F."/>
        </authorList>
    </citation>
    <scope>NUCLEOTIDE SEQUENCE</scope>
    <source>
        <strain evidence="1">R40</strain>
    </source>
</reference>
<comment type="caution">
    <text evidence="1">The sequence shown here is derived from an EMBL/GenBank/DDBJ whole genome shotgun (WGS) entry which is preliminary data.</text>
</comment>
<evidence type="ECO:0000313" key="2">
    <source>
        <dbReference type="Proteomes" id="UP000822688"/>
    </source>
</evidence>
<gene>
    <name evidence="1" type="ORF">KC19_1G113200</name>
</gene>
<name>A0A8T0J6J3_CERPU</name>
<sequence length="99" mass="11320">MAGITVPVAFFDCRDFCEIQVALDRVNIDVIAPKETPCTNTRHTRVQHNGSPIHRIWPIVKFRKSEELWKAALATPRAWRNVSVLRLSLGWKPEEPSLS</sequence>
<dbReference type="EMBL" id="CM026421">
    <property type="protein sequence ID" value="KAG0590599.1"/>
    <property type="molecule type" value="Genomic_DNA"/>
</dbReference>